<keyword evidence="3" id="KW-1185">Reference proteome</keyword>
<dbReference type="AlphaFoldDB" id="A0A3N4K6K5"/>
<name>A0A3N4K6K5_9PEZI</name>
<feature type="region of interest" description="Disordered" evidence="1">
    <location>
        <begin position="316"/>
        <end position="377"/>
    </location>
</feature>
<proteinExistence type="predicted"/>
<feature type="compositionally biased region" description="Basic and acidic residues" evidence="1">
    <location>
        <begin position="130"/>
        <end position="144"/>
    </location>
</feature>
<evidence type="ECO:0000313" key="2">
    <source>
        <dbReference type="EMBL" id="RPB06043.1"/>
    </source>
</evidence>
<accession>A0A3N4K6K5</accession>
<feature type="non-terminal residue" evidence="2">
    <location>
        <position position="377"/>
    </location>
</feature>
<sequence length="377" mass="41784">MGVSPASASAFTNWRIEAVEGYSVSVEWIPEKPLAYALWLSGMRKGRKRVRAPPGITSDDIAEKATARRGWGGKRCSGVSVATMRAMESQGLSHEMIASRNGKTGKKGVRSPSNLKKRERSNSNTTQTTEHTEESSSEYEEAKPVVHNRPAKKLKRNRSVFQIAEDLATPGHATLPFDLQQIQDMGQSNGPPALRSQTPAHLNIEQIHDVGQLMAAPIAPSKAERPPVQNSTFGNQYTNIDPNLGYLETYDSIDWSQFPLEGDADWNKENMDPALVESTWTLPPPPQELNNQFNPPAPTYTPLSNSQILEQQGWTLPTTQPPRKYYQPPLQPPAPHSMSSDRRSRRSGHKPSPITIPSARRPVPISVETPIEVTFTR</sequence>
<reference evidence="2 3" key="1">
    <citation type="journal article" date="2018" name="Nat. Ecol. Evol.">
        <title>Pezizomycetes genomes reveal the molecular basis of ectomycorrhizal truffle lifestyle.</title>
        <authorList>
            <person name="Murat C."/>
            <person name="Payen T."/>
            <person name="Noel B."/>
            <person name="Kuo A."/>
            <person name="Morin E."/>
            <person name="Chen J."/>
            <person name="Kohler A."/>
            <person name="Krizsan K."/>
            <person name="Balestrini R."/>
            <person name="Da Silva C."/>
            <person name="Montanini B."/>
            <person name="Hainaut M."/>
            <person name="Levati E."/>
            <person name="Barry K.W."/>
            <person name="Belfiori B."/>
            <person name="Cichocki N."/>
            <person name="Clum A."/>
            <person name="Dockter R.B."/>
            <person name="Fauchery L."/>
            <person name="Guy J."/>
            <person name="Iotti M."/>
            <person name="Le Tacon F."/>
            <person name="Lindquist E.A."/>
            <person name="Lipzen A."/>
            <person name="Malagnac F."/>
            <person name="Mello A."/>
            <person name="Molinier V."/>
            <person name="Miyauchi S."/>
            <person name="Poulain J."/>
            <person name="Riccioni C."/>
            <person name="Rubini A."/>
            <person name="Sitrit Y."/>
            <person name="Splivallo R."/>
            <person name="Traeger S."/>
            <person name="Wang M."/>
            <person name="Zifcakova L."/>
            <person name="Wipf D."/>
            <person name="Zambonelli A."/>
            <person name="Paolocci F."/>
            <person name="Nowrousian M."/>
            <person name="Ottonello S."/>
            <person name="Baldrian P."/>
            <person name="Spatafora J.W."/>
            <person name="Henrissat B."/>
            <person name="Nagy L.G."/>
            <person name="Aury J.M."/>
            <person name="Wincker P."/>
            <person name="Grigoriev I.V."/>
            <person name="Bonfante P."/>
            <person name="Martin F.M."/>
        </authorList>
    </citation>
    <scope>NUCLEOTIDE SEQUENCE [LARGE SCALE GENOMIC DNA]</scope>
    <source>
        <strain evidence="2 3">120613-1</strain>
    </source>
</reference>
<dbReference type="EMBL" id="ML120351">
    <property type="protein sequence ID" value="RPB06043.1"/>
    <property type="molecule type" value="Genomic_DNA"/>
</dbReference>
<feature type="region of interest" description="Disordered" evidence="1">
    <location>
        <begin position="94"/>
        <end position="153"/>
    </location>
</feature>
<gene>
    <name evidence="2" type="ORF">L873DRAFT_1839525</name>
</gene>
<evidence type="ECO:0000256" key="1">
    <source>
        <dbReference type="SAM" id="MobiDB-lite"/>
    </source>
</evidence>
<protein>
    <submittedName>
        <fullName evidence="2">Uncharacterized protein</fullName>
    </submittedName>
</protein>
<dbReference type="STRING" id="1336337.A0A3N4K6K5"/>
<evidence type="ECO:0000313" key="3">
    <source>
        <dbReference type="Proteomes" id="UP000276215"/>
    </source>
</evidence>
<dbReference type="Proteomes" id="UP000276215">
    <property type="component" value="Unassembled WGS sequence"/>
</dbReference>
<feature type="compositionally biased region" description="Basic residues" evidence="1">
    <location>
        <begin position="103"/>
        <end position="119"/>
    </location>
</feature>
<feature type="region of interest" description="Disordered" evidence="1">
    <location>
        <begin position="277"/>
        <end position="303"/>
    </location>
</feature>
<organism evidence="2 3">
    <name type="scientific">Choiromyces venosus 120613-1</name>
    <dbReference type="NCBI Taxonomy" id="1336337"/>
    <lineage>
        <taxon>Eukaryota</taxon>
        <taxon>Fungi</taxon>
        <taxon>Dikarya</taxon>
        <taxon>Ascomycota</taxon>
        <taxon>Pezizomycotina</taxon>
        <taxon>Pezizomycetes</taxon>
        <taxon>Pezizales</taxon>
        <taxon>Tuberaceae</taxon>
        <taxon>Choiromyces</taxon>
    </lineage>
</organism>